<evidence type="ECO:0000256" key="1">
    <source>
        <dbReference type="ARBA" id="ARBA00000085"/>
    </source>
</evidence>
<dbReference type="SUPFAM" id="SSF55874">
    <property type="entry name" value="ATPase domain of HSP90 chaperone/DNA topoisomerase II/histidine kinase"/>
    <property type="match status" value="1"/>
</dbReference>
<dbReference type="GO" id="GO:0016020">
    <property type="term" value="C:membrane"/>
    <property type="evidence" value="ECO:0007669"/>
    <property type="project" value="UniProtKB-SubCell"/>
</dbReference>
<dbReference type="PRINTS" id="PR00344">
    <property type="entry name" value="BCTRLSENSOR"/>
</dbReference>
<dbReference type="AlphaFoldDB" id="A0A3P3VP48"/>
<dbReference type="EC" id="2.7.13.3" evidence="3"/>
<evidence type="ECO:0000256" key="10">
    <source>
        <dbReference type="ARBA" id="ARBA00022989"/>
    </source>
</evidence>
<dbReference type="SMART" id="SM00387">
    <property type="entry name" value="HATPase_c"/>
    <property type="match status" value="1"/>
</dbReference>
<dbReference type="InterPro" id="IPR003594">
    <property type="entry name" value="HATPase_dom"/>
</dbReference>
<evidence type="ECO:0000256" key="15">
    <source>
        <dbReference type="SAM" id="Phobius"/>
    </source>
</evidence>
<evidence type="ECO:0000313" key="19">
    <source>
        <dbReference type="Proteomes" id="UP000280792"/>
    </source>
</evidence>
<dbReference type="InterPro" id="IPR011006">
    <property type="entry name" value="CheY-like_superfamily"/>
</dbReference>
<keyword evidence="4 13" id="KW-0597">Phosphoprotein</keyword>
<dbReference type="PANTHER" id="PTHR45339">
    <property type="entry name" value="HYBRID SIGNAL TRANSDUCTION HISTIDINE KINASE J"/>
    <property type="match status" value="1"/>
</dbReference>
<keyword evidence="19" id="KW-1185">Reference proteome</keyword>
<dbReference type="SUPFAM" id="SSF47384">
    <property type="entry name" value="Homodimeric domain of signal transducing histidine kinase"/>
    <property type="match status" value="1"/>
</dbReference>
<sequence length="795" mass="88161">MNIRFSDRLSYKQARNTVILAFLLGMTLSIAQISIDYLNEKQSIDSQVKAIIDITHNPASRIAYNIDSELAQELVTGLLESPIIISAEIVDNTRTTLAFAQREKTDSSYREISDLLFGRSREYREHLQVLHDPEEELGYLHLEVDTFAIGSAFLRRAGFTLFSGFVRTLVLSIILLVLFYFMLTKPLVKLIESISRRNPERDGPSPIPCPTGHEADEIGVLVAATNEHVSSIRANLKRRLAAEEQLQEHLSKLETVVEQRTADLSRANRQLVSSNAQLDKARSEAESMAHARSVFLANMSHEIRTPINGVLGMISLALEGDLPDKQRLQLETAYSSATILTQLLNDILDLTKFDSGNMVLEEIDFDLRACLEQSTRLLSENAAQKSLYLSIDIDPALPERLVGDPVRVHQLASNLLSNAIKFTEQGEVQVCAGFTYAAADRIRVTLEVNDTGIGIDHSVLSDILKPFTQADTATTRKYGGTGLGLSLCQRLTDAMEGTLEIDSTPGQGSTFRVVLPLKLSQPVVAPPAFPDDIAVEPILCLCHHGLMDSLEKHLSHWNIPHLSLGGEGATRSTVMGKQRYPLAIVESDESAALIRAQEPGIRIVRAALQRDLVAESELKPLGYDAQLTLPLQRNELFQLLADLMGYRISEAPIESVGIERNTQSLEVLLVEDNETNQRVAEAMLEHLGHRVTLCGNGKRALELSRVRAFDLILMDCNMPIMDGYETTRRMRQINGVRNLPIIALTANALSEDRQKCLDAGMSDYISKPFRKEELARTIDKWARQPSETATASSPA</sequence>
<feature type="domain" description="Histidine kinase" evidence="16">
    <location>
        <begin position="298"/>
        <end position="519"/>
    </location>
</feature>
<evidence type="ECO:0000313" key="18">
    <source>
        <dbReference type="EMBL" id="RRJ84475.1"/>
    </source>
</evidence>
<reference evidence="18 19" key="2">
    <citation type="submission" date="2018-12" db="EMBL/GenBank/DDBJ databases">
        <title>Simiduia agarivorans gen. nov., sp. nov., a marine, agarolytic bacterium isolated from shallow coastal water from Keelung, Taiwan.</title>
        <authorList>
            <person name="Shieh W.Y."/>
        </authorList>
    </citation>
    <scope>NUCLEOTIDE SEQUENCE [LARGE SCALE GENOMIC DNA]</scope>
    <source>
        <strain evidence="18 19">GTF-13</strain>
    </source>
</reference>
<keyword evidence="11" id="KW-0902">Two-component regulatory system</keyword>
<feature type="domain" description="Response regulatory" evidence="17">
    <location>
        <begin position="666"/>
        <end position="782"/>
    </location>
</feature>
<evidence type="ECO:0000256" key="7">
    <source>
        <dbReference type="ARBA" id="ARBA00022741"/>
    </source>
</evidence>
<evidence type="ECO:0000256" key="8">
    <source>
        <dbReference type="ARBA" id="ARBA00022777"/>
    </source>
</evidence>
<dbReference type="InterPro" id="IPR004358">
    <property type="entry name" value="Sig_transdc_His_kin-like_C"/>
</dbReference>
<protein>
    <recommendedName>
        <fullName evidence="3">histidine kinase</fullName>
        <ecNumber evidence="3">2.7.13.3</ecNumber>
    </recommendedName>
</protein>
<comment type="subcellular location">
    <subcellularLocation>
        <location evidence="2">Membrane</location>
    </subcellularLocation>
</comment>
<dbReference type="SUPFAM" id="SSF52172">
    <property type="entry name" value="CheY-like"/>
    <property type="match status" value="1"/>
</dbReference>
<dbReference type="InterPro" id="IPR001789">
    <property type="entry name" value="Sig_transdc_resp-reg_receiver"/>
</dbReference>
<dbReference type="CDD" id="cd00082">
    <property type="entry name" value="HisKA"/>
    <property type="match status" value="1"/>
</dbReference>
<evidence type="ECO:0000259" key="16">
    <source>
        <dbReference type="PROSITE" id="PS50109"/>
    </source>
</evidence>
<keyword evidence="8" id="KW-0418">Kinase</keyword>
<keyword evidence="10 15" id="KW-1133">Transmembrane helix</keyword>
<dbReference type="PROSITE" id="PS50109">
    <property type="entry name" value="HIS_KIN"/>
    <property type="match status" value="1"/>
</dbReference>
<dbReference type="InterPro" id="IPR036097">
    <property type="entry name" value="HisK_dim/P_sf"/>
</dbReference>
<dbReference type="CDD" id="cd17546">
    <property type="entry name" value="REC_hyHK_CKI1_RcsC-like"/>
    <property type="match status" value="1"/>
</dbReference>
<dbReference type="GO" id="GO:0000155">
    <property type="term" value="F:phosphorelay sensor kinase activity"/>
    <property type="evidence" value="ECO:0007669"/>
    <property type="project" value="InterPro"/>
</dbReference>
<evidence type="ECO:0000256" key="13">
    <source>
        <dbReference type="PROSITE-ProRule" id="PRU00169"/>
    </source>
</evidence>
<evidence type="ECO:0000256" key="11">
    <source>
        <dbReference type="ARBA" id="ARBA00023012"/>
    </source>
</evidence>
<evidence type="ECO:0000256" key="6">
    <source>
        <dbReference type="ARBA" id="ARBA00022692"/>
    </source>
</evidence>
<name>A0A3P3VP48_9GAMM</name>
<comment type="catalytic activity">
    <reaction evidence="1">
        <text>ATP + protein L-histidine = ADP + protein N-phospho-L-histidine.</text>
        <dbReference type="EC" id="2.7.13.3"/>
    </reaction>
</comment>
<feature type="coiled-coil region" evidence="14">
    <location>
        <begin position="233"/>
        <end position="284"/>
    </location>
</feature>
<keyword evidence="14" id="KW-0175">Coiled coil</keyword>
<evidence type="ECO:0000256" key="5">
    <source>
        <dbReference type="ARBA" id="ARBA00022679"/>
    </source>
</evidence>
<evidence type="ECO:0000256" key="2">
    <source>
        <dbReference type="ARBA" id="ARBA00004370"/>
    </source>
</evidence>
<dbReference type="Pfam" id="PF00072">
    <property type="entry name" value="Response_reg"/>
    <property type="match status" value="1"/>
</dbReference>
<evidence type="ECO:0000256" key="14">
    <source>
        <dbReference type="SAM" id="Coils"/>
    </source>
</evidence>
<keyword evidence="6 15" id="KW-0812">Transmembrane</keyword>
<dbReference type="Pfam" id="PF00512">
    <property type="entry name" value="HisKA"/>
    <property type="match status" value="1"/>
</dbReference>
<keyword evidence="9" id="KW-0067">ATP-binding</keyword>
<evidence type="ECO:0000256" key="12">
    <source>
        <dbReference type="ARBA" id="ARBA00023136"/>
    </source>
</evidence>
<evidence type="ECO:0000256" key="3">
    <source>
        <dbReference type="ARBA" id="ARBA00012438"/>
    </source>
</evidence>
<dbReference type="InterPro" id="IPR003661">
    <property type="entry name" value="HisK_dim/P_dom"/>
</dbReference>
<dbReference type="FunFam" id="3.30.565.10:FF:000010">
    <property type="entry name" value="Sensor histidine kinase RcsC"/>
    <property type="match status" value="1"/>
</dbReference>
<gene>
    <name evidence="18" type="ORF">D0544_05045</name>
</gene>
<feature type="transmembrane region" description="Helical" evidence="15">
    <location>
        <begin position="164"/>
        <end position="183"/>
    </location>
</feature>
<keyword evidence="12 15" id="KW-0472">Membrane</keyword>
<evidence type="ECO:0000256" key="4">
    <source>
        <dbReference type="ARBA" id="ARBA00022553"/>
    </source>
</evidence>
<accession>A0A3P3VP48</accession>
<dbReference type="GO" id="GO:0005524">
    <property type="term" value="F:ATP binding"/>
    <property type="evidence" value="ECO:0007669"/>
    <property type="project" value="UniProtKB-KW"/>
</dbReference>
<dbReference type="CDD" id="cd16922">
    <property type="entry name" value="HATPase_EvgS-ArcB-TorS-like"/>
    <property type="match status" value="1"/>
</dbReference>
<dbReference type="FunFam" id="1.10.287.130:FF:000004">
    <property type="entry name" value="Ethylene receptor 1"/>
    <property type="match status" value="1"/>
</dbReference>
<comment type="caution">
    <text evidence="18">The sequence shown here is derived from an EMBL/GenBank/DDBJ whole genome shotgun (WGS) entry which is preliminary data.</text>
</comment>
<feature type="modified residue" description="4-aspartylphosphate" evidence="13">
    <location>
        <position position="715"/>
    </location>
</feature>
<reference evidence="18 19" key="1">
    <citation type="submission" date="2018-08" db="EMBL/GenBank/DDBJ databases">
        <authorList>
            <person name="Khan S.A."/>
        </authorList>
    </citation>
    <scope>NUCLEOTIDE SEQUENCE [LARGE SCALE GENOMIC DNA]</scope>
    <source>
        <strain evidence="18 19">GTF-13</strain>
    </source>
</reference>
<evidence type="ECO:0000256" key="9">
    <source>
        <dbReference type="ARBA" id="ARBA00022840"/>
    </source>
</evidence>
<proteinExistence type="predicted"/>
<dbReference type="Proteomes" id="UP000280792">
    <property type="component" value="Unassembled WGS sequence"/>
</dbReference>
<dbReference type="Gene3D" id="1.10.287.130">
    <property type="match status" value="1"/>
</dbReference>
<keyword evidence="5" id="KW-0808">Transferase</keyword>
<dbReference type="SMART" id="SM00388">
    <property type="entry name" value="HisKA"/>
    <property type="match status" value="1"/>
</dbReference>
<keyword evidence="7" id="KW-0547">Nucleotide-binding</keyword>
<dbReference type="SMART" id="SM00448">
    <property type="entry name" value="REC"/>
    <property type="match status" value="1"/>
</dbReference>
<dbReference type="Gene3D" id="3.30.565.10">
    <property type="entry name" value="Histidine kinase-like ATPase, C-terminal domain"/>
    <property type="match status" value="1"/>
</dbReference>
<evidence type="ECO:0000259" key="17">
    <source>
        <dbReference type="PROSITE" id="PS50110"/>
    </source>
</evidence>
<dbReference type="Gene3D" id="3.40.50.2300">
    <property type="match status" value="1"/>
</dbReference>
<dbReference type="Pfam" id="PF02518">
    <property type="entry name" value="HATPase_c"/>
    <property type="match status" value="1"/>
</dbReference>
<dbReference type="InterPro" id="IPR036890">
    <property type="entry name" value="HATPase_C_sf"/>
</dbReference>
<dbReference type="InterPro" id="IPR005467">
    <property type="entry name" value="His_kinase_dom"/>
</dbReference>
<dbReference type="EMBL" id="QWEZ01000001">
    <property type="protein sequence ID" value="RRJ84475.1"/>
    <property type="molecule type" value="Genomic_DNA"/>
</dbReference>
<dbReference type="PROSITE" id="PS50110">
    <property type="entry name" value="RESPONSE_REGULATORY"/>
    <property type="match status" value="1"/>
</dbReference>
<dbReference type="PANTHER" id="PTHR45339:SF3">
    <property type="entry name" value="HISTIDINE KINASE"/>
    <property type="match status" value="1"/>
</dbReference>
<dbReference type="RefSeq" id="WP_125014904.1">
    <property type="nucleotide sequence ID" value="NZ_QWEZ01000001.1"/>
</dbReference>
<organism evidence="18 19">
    <name type="scientific">Aestuariirhabdus litorea</name>
    <dbReference type="NCBI Taxonomy" id="2528527"/>
    <lineage>
        <taxon>Bacteria</taxon>
        <taxon>Pseudomonadati</taxon>
        <taxon>Pseudomonadota</taxon>
        <taxon>Gammaproteobacteria</taxon>
        <taxon>Oceanospirillales</taxon>
        <taxon>Aestuariirhabdaceae</taxon>
        <taxon>Aestuariirhabdus</taxon>
    </lineage>
</organism>